<gene>
    <name evidence="13" type="primary">ccmD</name>
    <name evidence="13" type="ORF">FEV53_09170</name>
</gene>
<protein>
    <recommendedName>
        <fullName evidence="4 12">Heme exporter protein D</fullName>
    </recommendedName>
</protein>
<organism evidence="13 14">
    <name type="scientific">Palleronia caenipelagi</name>
    <dbReference type="NCBI Taxonomy" id="2489174"/>
    <lineage>
        <taxon>Bacteria</taxon>
        <taxon>Pseudomonadati</taxon>
        <taxon>Pseudomonadota</taxon>
        <taxon>Alphaproteobacteria</taxon>
        <taxon>Rhodobacterales</taxon>
        <taxon>Roseobacteraceae</taxon>
        <taxon>Palleronia</taxon>
    </lineage>
</organism>
<keyword evidence="5 12" id="KW-0813">Transport</keyword>
<proteinExistence type="inferred from homology"/>
<evidence type="ECO:0000313" key="13">
    <source>
        <dbReference type="EMBL" id="TRD20786.1"/>
    </source>
</evidence>
<keyword evidence="10 12" id="KW-1133">Transmembrane helix</keyword>
<accession>A0A547Q321</accession>
<dbReference type="EMBL" id="VFSV01000012">
    <property type="protein sequence ID" value="TRD20786.1"/>
    <property type="molecule type" value="Genomic_DNA"/>
</dbReference>
<dbReference type="RefSeq" id="WP_142834518.1">
    <property type="nucleotide sequence ID" value="NZ_VFSV01000012.1"/>
</dbReference>
<evidence type="ECO:0000256" key="6">
    <source>
        <dbReference type="ARBA" id="ARBA00022475"/>
    </source>
</evidence>
<evidence type="ECO:0000256" key="11">
    <source>
        <dbReference type="ARBA" id="ARBA00023136"/>
    </source>
</evidence>
<comment type="subcellular location">
    <subcellularLocation>
        <location evidence="2 12">Cell inner membrane</location>
        <topology evidence="2 12">Single-pass membrane protein</topology>
    </subcellularLocation>
</comment>
<keyword evidence="6 12" id="KW-1003">Cell membrane</keyword>
<evidence type="ECO:0000256" key="12">
    <source>
        <dbReference type="RuleBase" id="RU363101"/>
    </source>
</evidence>
<dbReference type="GO" id="GO:0005886">
    <property type="term" value="C:plasma membrane"/>
    <property type="evidence" value="ECO:0007669"/>
    <property type="project" value="UniProtKB-SubCell"/>
</dbReference>
<evidence type="ECO:0000256" key="4">
    <source>
        <dbReference type="ARBA" id="ARBA00016461"/>
    </source>
</evidence>
<evidence type="ECO:0000256" key="2">
    <source>
        <dbReference type="ARBA" id="ARBA00004377"/>
    </source>
</evidence>
<evidence type="ECO:0000256" key="3">
    <source>
        <dbReference type="ARBA" id="ARBA00008741"/>
    </source>
</evidence>
<sequence length="49" mass="5456">MPDLGKYALEVALAYGATGVLLAALVMMSIRRAARMRRELDRVEARRHG</sequence>
<dbReference type="OrthoDB" id="7874534at2"/>
<comment type="similarity">
    <text evidence="3 12">Belongs to the CcmD/CycX/HelD family.</text>
</comment>
<dbReference type="Proteomes" id="UP000318590">
    <property type="component" value="Unassembled WGS sequence"/>
</dbReference>
<evidence type="ECO:0000256" key="8">
    <source>
        <dbReference type="ARBA" id="ARBA00022692"/>
    </source>
</evidence>
<comment type="caution">
    <text evidence="13">The sequence shown here is derived from an EMBL/GenBank/DDBJ whole genome shotgun (WGS) entry which is preliminary data.</text>
</comment>
<keyword evidence="14" id="KW-1185">Reference proteome</keyword>
<dbReference type="AlphaFoldDB" id="A0A547Q321"/>
<reference evidence="13 14" key="1">
    <citation type="submission" date="2019-06" db="EMBL/GenBank/DDBJ databases">
        <title>Paenimaribius caenipelagi gen. nov., sp. nov., isolated from a tidal flat.</title>
        <authorList>
            <person name="Yoon J.-H."/>
        </authorList>
    </citation>
    <scope>NUCLEOTIDE SEQUENCE [LARGE SCALE GENOMIC DNA]</scope>
    <source>
        <strain evidence="13 14">JBTF-M29</strain>
    </source>
</reference>
<name>A0A547Q321_9RHOB</name>
<keyword evidence="8 12" id="KW-0812">Transmembrane</keyword>
<dbReference type="Pfam" id="PF04995">
    <property type="entry name" value="CcmD"/>
    <property type="match status" value="1"/>
</dbReference>
<keyword evidence="11 12" id="KW-0472">Membrane</keyword>
<evidence type="ECO:0000313" key="14">
    <source>
        <dbReference type="Proteomes" id="UP000318590"/>
    </source>
</evidence>
<dbReference type="GO" id="GO:0017004">
    <property type="term" value="P:cytochrome complex assembly"/>
    <property type="evidence" value="ECO:0007669"/>
    <property type="project" value="UniProtKB-KW"/>
</dbReference>
<feature type="transmembrane region" description="Helical" evidence="12">
    <location>
        <begin position="12"/>
        <end position="30"/>
    </location>
</feature>
<comment type="function">
    <text evidence="1 12">Required for the export of heme to the periplasm for the biogenesis of c-type cytochromes.</text>
</comment>
<keyword evidence="9 12" id="KW-0201">Cytochrome c-type biogenesis</keyword>
<dbReference type="GO" id="GO:0015886">
    <property type="term" value="P:heme transport"/>
    <property type="evidence" value="ECO:0007669"/>
    <property type="project" value="InterPro"/>
</dbReference>
<evidence type="ECO:0000256" key="7">
    <source>
        <dbReference type="ARBA" id="ARBA00022519"/>
    </source>
</evidence>
<evidence type="ECO:0000256" key="1">
    <source>
        <dbReference type="ARBA" id="ARBA00002442"/>
    </source>
</evidence>
<dbReference type="InterPro" id="IPR007078">
    <property type="entry name" value="Haem_export_protD_CcmD"/>
</dbReference>
<dbReference type="NCBIfam" id="TIGR03141">
    <property type="entry name" value="cytochro_ccmD"/>
    <property type="match status" value="1"/>
</dbReference>
<keyword evidence="7 12" id="KW-0997">Cell inner membrane</keyword>
<evidence type="ECO:0000256" key="5">
    <source>
        <dbReference type="ARBA" id="ARBA00022448"/>
    </source>
</evidence>
<evidence type="ECO:0000256" key="10">
    <source>
        <dbReference type="ARBA" id="ARBA00022989"/>
    </source>
</evidence>
<evidence type="ECO:0000256" key="9">
    <source>
        <dbReference type="ARBA" id="ARBA00022748"/>
    </source>
</evidence>